<dbReference type="SMART" id="SM00450">
    <property type="entry name" value="RHOD"/>
    <property type="match status" value="1"/>
</dbReference>
<feature type="domain" description="Rhodanese" evidence="1">
    <location>
        <begin position="29"/>
        <end position="142"/>
    </location>
</feature>
<evidence type="ECO:0000259" key="1">
    <source>
        <dbReference type="PROSITE" id="PS50206"/>
    </source>
</evidence>
<name>A0ABW9SKD4_9BURK</name>
<evidence type="ECO:0000313" key="3">
    <source>
        <dbReference type="Proteomes" id="UP000735592"/>
    </source>
</evidence>
<dbReference type="EMBL" id="WNKW01000001">
    <property type="protein sequence ID" value="MTW32482.1"/>
    <property type="molecule type" value="Genomic_DNA"/>
</dbReference>
<keyword evidence="3" id="KW-1185">Reference proteome</keyword>
<gene>
    <name evidence="2" type="ORF">GM655_06545</name>
</gene>
<dbReference type="RefSeq" id="WP_155433735.1">
    <property type="nucleotide sequence ID" value="NZ_JBHLXK010000003.1"/>
</dbReference>
<dbReference type="SUPFAM" id="SSF52821">
    <property type="entry name" value="Rhodanese/Cell cycle control phosphatase"/>
    <property type="match status" value="1"/>
</dbReference>
<evidence type="ECO:0000313" key="2">
    <source>
        <dbReference type="EMBL" id="MTW32482.1"/>
    </source>
</evidence>
<dbReference type="PANTHER" id="PTHR45431:SF3">
    <property type="entry name" value="RHODANESE-LIKE DOMAIN-CONTAINING PROTEIN 15, CHLOROPLASTIC"/>
    <property type="match status" value="1"/>
</dbReference>
<sequence>MSEVVVEIPEELVQASAGVPPAIAWQLFSQGRALLVDVRTTEERKFVGHVPDTLHVAWATGTALTRNPRFVRELEAKVGGKAAVVLLLCRSGKRSALAAEAATKAGFTAVFNVLEGFEGEINGLQQRGKSDGWRYHGLPWVQD</sequence>
<dbReference type="PANTHER" id="PTHR45431">
    <property type="entry name" value="RHODANESE-LIKE DOMAIN-CONTAINING PROTEIN 15, CHLOROPLASTIC"/>
    <property type="match status" value="1"/>
</dbReference>
<dbReference type="PROSITE" id="PS50206">
    <property type="entry name" value="RHODANESE_3"/>
    <property type="match status" value="1"/>
</dbReference>
<proteinExistence type="predicted"/>
<comment type="caution">
    <text evidence="2">The sequence shown here is derived from an EMBL/GenBank/DDBJ whole genome shotgun (WGS) entry which is preliminary data.</text>
</comment>
<dbReference type="InterPro" id="IPR052367">
    <property type="entry name" value="Thiosulfate_ST/Rhodanese-like"/>
</dbReference>
<dbReference type="InterPro" id="IPR036873">
    <property type="entry name" value="Rhodanese-like_dom_sf"/>
</dbReference>
<reference evidence="2 3" key="1">
    <citation type="submission" date="2019-11" db="EMBL/GenBank/DDBJ databases">
        <title>Type strains purchased from KCTC, JCM and DSMZ.</title>
        <authorList>
            <person name="Lu H."/>
        </authorList>
    </citation>
    <scope>NUCLEOTIDE SEQUENCE [LARGE SCALE GENOMIC DNA]</scope>
    <source>
        <strain evidence="2 3">DSM 103461</strain>
    </source>
</reference>
<protein>
    <submittedName>
        <fullName evidence="2">Rhodanese-like domain-containing protein</fullName>
    </submittedName>
</protein>
<dbReference type="InterPro" id="IPR001763">
    <property type="entry name" value="Rhodanese-like_dom"/>
</dbReference>
<dbReference type="Pfam" id="PF00581">
    <property type="entry name" value="Rhodanese"/>
    <property type="match status" value="1"/>
</dbReference>
<dbReference type="Proteomes" id="UP000735592">
    <property type="component" value="Unassembled WGS sequence"/>
</dbReference>
<organism evidence="2 3">
    <name type="scientific">Pseudoduganella danionis</name>
    <dbReference type="NCBI Taxonomy" id="1890295"/>
    <lineage>
        <taxon>Bacteria</taxon>
        <taxon>Pseudomonadati</taxon>
        <taxon>Pseudomonadota</taxon>
        <taxon>Betaproteobacteria</taxon>
        <taxon>Burkholderiales</taxon>
        <taxon>Oxalobacteraceae</taxon>
        <taxon>Telluria group</taxon>
        <taxon>Pseudoduganella</taxon>
    </lineage>
</organism>
<accession>A0ABW9SKD4</accession>
<dbReference type="Gene3D" id="3.40.250.10">
    <property type="entry name" value="Rhodanese-like domain"/>
    <property type="match status" value="1"/>
</dbReference>